<dbReference type="Pfam" id="PF20469">
    <property type="entry name" value="OLD-like_TOPRIM"/>
    <property type="match status" value="1"/>
</dbReference>
<sequence>MKLAKAFIRNFRRLEEVEVDFEDSETVFVGPNNSGKTSATSIFRCFLSSRDFKIHDFSIERISEIDHYWPEGDIVFPTIELDLWFDFDPENISFGRAFALLSSVSIETYKVGIRCKYAVDDITKLWAEYNTIFPSDDDGNRKRSLSHFLGLDGNFKNHFSVQYSSLSRLDNDEIEETILKPSDGKRILNSLVRADFVDAQRNMNDDEEASRSSKLSTAFASFYRNNLDQADISDAAIQIIDENNEKLTKHYDEHFGSLMGVLDGLGVPAAHERRLKIISSISADVALRGSTDLIYIDAETAHELPEAYNGLGFKNLVLMAIQIRDFQLQWLQTLENRPLCHLIFIEEPEVHLHAQVQQTFIGNIWNILNNLDEDGIGSPQLVITTHSSHVLNSVDFEKVRYFRRCHRSKEDPTASQILRVSEIHNLRDFQASAVATDDGEVDADAALDFLKRYLALIHCDLFFADAAILIEGTVERLLLPQMITKTSPNLNTKYLTTLEVGGAYAHRFAELMTFLHIPYLVITDIDSVKPPEGGGRAKACCAVDAGAITSNASLKDMFVGKLLISDFNEIPAQDQSQVDFDRFVAFQRPIEVDFLGEHIMVHGRTLEEAFIYENIQAFGEGEAFKGVVLPAKAEELNQSMFELIRESSFKKTDFALTVLSSDDWQVPLYIREGLEWLEQRLQSQDQAIEESVI</sequence>
<keyword evidence="3" id="KW-0378">Hydrolase</keyword>
<dbReference type="PANTHER" id="PTHR43581">
    <property type="entry name" value="ATP/GTP PHOSPHATASE"/>
    <property type="match status" value="1"/>
</dbReference>
<dbReference type="InterPro" id="IPR027417">
    <property type="entry name" value="P-loop_NTPase"/>
</dbReference>
<feature type="domain" description="Endonuclease GajA/Old nuclease/RecF-like AAA" evidence="1">
    <location>
        <begin position="1"/>
        <end position="390"/>
    </location>
</feature>
<dbReference type="InterPro" id="IPR041685">
    <property type="entry name" value="AAA_GajA/Old/RecF-like"/>
</dbReference>
<dbReference type="Gene3D" id="3.40.50.300">
    <property type="entry name" value="P-loop containing nucleotide triphosphate hydrolases"/>
    <property type="match status" value="1"/>
</dbReference>
<dbReference type="InterPro" id="IPR051396">
    <property type="entry name" value="Bact_Antivir_Def_Nuclease"/>
</dbReference>
<dbReference type="GO" id="GO:0004519">
    <property type="term" value="F:endonuclease activity"/>
    <property type="evidence" value="ECO:0007669"/>
    <property type="project" value="UniProtKB-KW"/>
</dbReference>
<dbReference type="OrthoDB" id="3322489at2"/>
<evidence type="ECO:0000313" key="4">
    <source>
        <dbReference type="Proteomes" id="UP000246964"/>
    </source>
</evidence>
<comment type="caution">
    <text evidence="3">The sequence shown here is derived from an EMBL/GenBank/DDBJ whole genome shotgun (WGS) entry which is preliminary data.</text>
</comment>
<keyword evidence="4" id="KW-1185">Reference proteome</keyword>
<gene>
    <name evidence="3" type="ORF">DET45_1335</name>
</gene>
<dbReference type="Pfam" id="PF13175">
    <property type="entry name" value="AAA_15"/>
    <property type="match status" value="1"/>
</dbReference>
<name>A0A317PV28_9GAMM</name>
<evidence type="ECO:0000313" key="3">
    <source>
        <dbReference type="EMBL" id="PWW06597.1"/>
    </source>
</evidence>
<dbReference type="InterPro" id="IPR034139">
    <property type="entry name" value="TOPRIM_OLD"/>
</dbReference>
<keyword evidence="3" id="KW-0255">Endonuclease</keyword>
<accession>A0A317PV28</accession>
<evidence type="ECO:0000259" key="2">
    <source>
        <dbReference type="Pfam" id="PF20469"/>
    </source>
</evidence>
<keyword evidence="3" id="KW-0540">Nuclease</keyword>
<evidence type="ECO:0000259" key="1">
    <source>
        <dbReference type="Pfam" id="PF13175"/>
    </source>
</evidence>
<proteinExistence type="predicted"/>
<dbReference type="PANTHER" id="PTHR43581:SF2">
    <property type="entry name" value="EXCINUCLEASE ATPASE SUBUNIT"/>
    <property type="match status" value="1"/>
</dbReference>
<dbReference type="SUPFAM" id="SSF52540">
    <property type="entry name" value="P-loop containing nucleoside triphosphate hydrolases"/>
    <property type="match status" value="1"/>
</dbReference>
<dbReference type="AlphaFoldDB" id="A0A317PV28"/>
<reference evidence="3 4" key="1">
    <citation type="submission" date="2018-05" db="EMBL/GenBank/DDBJ databases">
        <title>Freshwater and sediment microbial communities from various areas in North America, analyzing microbe dynamics in response to fracking.</title>
        <authorList>
            <person name="Lamendella R."/>
        </authorList>
    </citation>
    <scope>NUCLEOTIDE SEQUENCE [LARGE SCALE GENOMIC DNA]</scope>
    <source>
        <strain evidence="3 4">125B1</strain>
    </source>
</reference>
<protein>
    <submittedName>
        <fullName evidence="3">Putative ATP-dependent endonuclease of OLD family</fullName>
    </submittedName>
</protein>
<dbReference type="EMBL" id="QGTT01000033">
    <property type="protein sequence ID" value="PWW06597.1"/>
    <property type="molecule type" value="Genomic_DNA"/>
</dbReference>
<organism evidence="3 4">
    <name type="scientific">Pseudidiomarina maritima</name>
    <dbReference type="NCBI Taxonomy" id="519453"/>
    <lineage>
        <taxon>Bacteria</taxon>
        <taxon>Pseudomonadati</taxon>
        <taxon>Pseudomonadota</taxon>
        <taxon>Gammaproteobacteria</taxon>
        <taxon>Alteromonadales</taxon>
        <taxon>Idiomarinaceae</taxon>
        <taxon>Pseudidiomarina</taxon>
    </lineage>
</organism>
<dbReference type="Proteomes" id="UP000246964">
    <property type="component" value="Unassembled WGS sequence"/>
</dbReference>
<dbReference type="CDD" id="cd01026">
    <property type="entry name" value="TOPRIM_OLD"/>
    <property type="match status" value="1"/>
</dbReference>
<feature type="domain" description="OLD protein-like TOPRIM" evidence="2">
    <location>
        <begin position="462"/>
        <end position="526"/>
    </location>
</feature>
<dbReference type="RefSeq" id="WP_110077069.1">
    <property type="nucleotide sequence ID" value="NZ_QGTT01000033.1"/>
</dbReference>